<reference evidence="2" key="1">
    <citation type="submission" date="2020-03" db="EMBL/GenBank/DDBJ databases">
        <authorList>
            <person name="Guo F."/>
        </authorList>
    </citation>
    <scope>NUCLEOTIDE SEQUENCE</scope>
    <source>
        <strain evidence="2">JCM 30134</strain>
    </source>
</reference>
<dbReference type="PROSITE" id="PS51257">
    <property type="entry name" value="PROKAR_LIPOPROTEIN"/>
    <property type="match status" value="1"/>
</dbReference>
<feature type="signal peptide" evidence="1">
    <location>
        <begin position="1"/>
        <end position="27"/>
    </location>
</feature>
<keyword evidence="3" id="KW-1185">Reference proteome</keyword>
<dbReference type="RefSeq" id="WP_167183491.1">
    <property type="nucleotide sequence ID" value="NZ_JAAONZ010000003.1"/>
</dbReference>
<dbReference type="Proteomes" id="UP000787472">
    <property type="component" value="Unassembled WGS sequence"/>
</dbReference>
<comment type="caution">
    <text evidence="2">The sequence shown here is derived from an EMBL/GenBank/DDBJ whole genome shotgun (WGS) entry which is preliminary data.</text>
</comment>
<dbReference type="EMBL" id="JAAONZ010000003">
    <property type="protein sequence ID" value="NHO65190.1"/>
    <property type="molecule type" value="Genomic_DNA"/>
</dbReference>
<dbReference type="AlphaFoldDB" id="A0A9E5JV95"/>
<organism evidence="2 3">
    <name type="scientific">Pseudomaricurvus hydrocarbonicus</name>
    <dbReference type="NCBI Taxonomy" id="1470433"/>
    <lineage>
        <taxon>Bacteria</taxon>
        <taxon>Pseudomonadati</taxon>
        <taxon>Pseudomonadota</taxon>
        <taxon>Gammaproteobacteria</taxon>
        <taxon>Cellvibrionales</taxon>
        <taxon>Cellvibrionaceae</taxon>
        <taxon>Pseudomaricurvus</taxon>
    </lineage>
</organism>
<evidence type="ECO:0000313" key="2">
    <source>
        <dbReference type="EMBL" id="NHO65190.1"/>
    </source>
</evidence>
<feature type="chain" id="PRO_5038430599" evidence="1">
    <location>
        <begin position="28"/>
        <end position="444"/>
    </location>
</feature>
<sequence length="444" mass="48304">MTALRLCLITALSATLLVLVSCSDQLSQPTDTEASAESQPPVETPPARISFSLGNMATLSTLYSYPNSSNGESLEATIEHYLNQRLSRDQIANGVADVTVTNNTYSVTLSGNSPHLATYQTQLTHFLNNGELAANAVTQLKQAGKWDDQNWRFFLPLGLSIVNQRSVQLLHFPPDYSLPEQDYLNSKTSQRWEKLLTLNSVAADEVTLYESILDVAPIAAPASAGSTLTDTYPYFEPYVVSMLPLLLKTELLKTEQLKEELLKTPAATRQPPEASTTTALPIVAYGGPVRNWVSSYYQLNDFGVNSVSLITVTEGVTAPILGANHPSYIWYAKEQGRAAAMKVMQQDLISACWQANQAKAAAPHPTETLNNCTGYWQNRPMTVCINMEIQAFDQTAAEAKALCAKDLPQLHTAVLTDAVLTKAALTEAAINTTVPTGANRALTF</sequence>
<evidence type="ECO:0000256" key="1">
    <source>
        <dbReference type="SAM" id="SignalP"/>
    </source>
</evidence>
<evidence type="ECO:0000313" key="3">
    <source>
        <dbReference type="Proteomes" id="UP000787472"/>
    </source>
</evidence>
<protein>
    <submittedName>
        <fullName evidence="2">Uncharacterized protein</fullName>
    </submittedName>
</protein>
<name>A0A9E5JV95_9GAMM</name>
<keyword evidence="1" id="KW-0732">Signal</keyword>
<proteinExistence type="predicted"/>
<accession>A0A9E5JV95</accession>
<gene>
    <name evidence="2" type="ORF">G8770_06495</name>
</gene>